<evidence type="ECO:0000256" key="1">
    <source>
        <dbReference type="SAM" id="Phobius"/>
    </source>
</evidence>
<keyword evidence="3" id="KW-1185">Reference proteome</keyword>
<dbReference type="AlphaFoldDB" id="A0A9Q3W905"/>
<organism evidence="2 3">
    <name type="scientific">Alloalcanivorax xenomutans</name>
    <dbReference type="NCBI Taxonomy" id="1094342"/>
    <lineage>
        <taxon>Bacteria</taxon>
        <taxon>Pseudomonadati</taxon>
        <taxon>Pseudomonadota</taxon>
        <taxon>Gammaproteobacteria</taxon>
        <taxon>Oceanospirillales</taxon>
        <taxon>Alcanivoracaceae</taxon>
        <taxon>Alloalcanivorax</taxon>
    </lineage>
</organism>
<reference evidence="2" key="1">
    <citation type="submission" date="2022-01" db="EMBL/GenBank/DDBJ databases">
        <authorList>
            <person name="Karlyshev A.V."/>
            <person name="Jaspars M."/>
        </authorList>
    </citation>
    <scope>NUCLEOTIDE SEQUENCE</scope>
    <source>
        <strain evidence="2">AGSA3-2</strain>
    </source>
</reference>
<evidence type="ECO:0000313" key="3">
    <source>
        <dbReference type="Proteomes" id="UP001107961"/>
    </source>
</evidence>
<dbReference type="Proteomes" id="UP001107961">
    <property type="component" value="Unassembled WGS sequence"/>
</dbReference>
<proteinExistence type="predicted"/>
<sequence>MQGIHNGSGKESGQSAPVALILFVVGEWALLGLLTQQSTLLGFYGVLLAFTALMPLFLVGARRRLDEGKGSGWRAAVVMAVYLVWLVGTLVVWRYLAITHSMLLAADTVSPQITFGFYSVTALTGAAVGVFLAGCVRQRRLLFELLKHSGKHHHRNHNRNRGQD</sequence>
<accession>A0A9Q3W905</accession>
<feature type="transmembrane region" description="Helical" evidence="1">
    <location>
        <begin position="73"/>
        <end position="95"/>
    </location>
</feature>
<name>A0A9Q3W905_9GAMM</name>
<keyword evidence="1" id="KW-0472">Membrane</keyword>
<keyword evidence="1" id="KW-0812">Transmembrane</keyword>
<comment type="caution">
    <text evidence="2">The sequence shown here is derived from an EMBL/GenBank/DDBJ whole genome shotgun (WGS) entry which is preliminary data.</text>
</comment>
<dbReference type="EMBL" id="JAJVKT010000050">
    <property type="protein sequence ID" value="MCE7511285.1"/>
    <property type="molecule type" value="Genomic_DNA"/>
</dbReference>
<feature type="transmembrane region" description="Helical" evidence="1">
    <location>
        <begin position="115"/>
        <end position="136"/>
    </location>
</feature>
<feature type="transmembrane region" description="Helical" evidence="1">
    <location>
        <begin position="41"/>
        <end position="61"/>
    </location>
</feature>
<feature type="transmembrane region" description="Helical" evidence="1">
    <location>
        <begin position="16"/>
        <end position="35"/>
    </location>
</feature>
<gene>
    <name evidence="2" type="ORF">LZG35_21845</name>
</gene>
<protein>
    <submittedName>
        <fullName evidence="2">Uncharacterized protein</fullName>
    </submittedName>
</protein>
<dbReference type="RefSeq" id="WP_233918387.1">
    <property type="nucleotide sequence ID" value="NZ_JAJVKS010000029.1"/>
</dbReference>
<evidence type="ECO:0000313" key="2">
    <source>
        <dbReference type="EMBL" id="MCE7511285.1"/>
    </source>
</evidence>
<keyword evidence="1" id="KW-1133">Transmembrane helix</keyword>